<name>D0SQX5_ACIJU</name>
<evidence type="ECO:0000256" key="1">
    <source>
        <dbReference type="ARBA" id="ARBA00000971"/>
    </source>
</evidence>
<dbReference type="PRINTS" id="PR01730">
    <property type="entry name" value="INFPOTNTIATR"/>
</dbReference>
<dbReference type="GO" id="GO:0006457">
    <property type="term" value="P:protein folding"/>
    <property type="evidence" value="ECO:0007669"/>
    <property type="project" value="InterPro"/>
</dbReference>
<dbReference type="AlphaFoldDB" id="D0SQX5"/>
<evidence type="ECO:0000256" key="2">
    <source>
        <dbReference type="ARBA" id="ARBA00006577"/>
    </source>
</evidence>
<evidence type="ECO:0000313" key="9">
    <source>
        <dbReference type="EMBL" id="EEY91590.1"/>
    </source>
</evidence>
<dbReference type="InterPro" id="IPR000774">
    <property type="entry name" value="PPIase_FKBP_N"/>
</dbReference>
<evidence type="ECO:0000256" key="4">
    <source>
        <dbReference type="ARBA" id="ARBA00023110"/>
    </source>
</evidence>
<dbReference type="Gene3D" id="1.10.287.460">
    <property type="entry name" value="Peptidyl-prolyl cis-trans isomerase, FKBP-type, N-terminal domain"/>
    <property type="match status" value="1"/>
</dbReference>
<evidence type="ECO:0000259" key="8">
    <source>
        <dbReference type="PROSITE" id="PS50059"/>
    </source>
</evidence>
<keyword evidence="5 6" id="KW-0413">Isomerase</keyword>
<evidence type="ECO:0000256" key="5">
    <source>
        <dbReference type="ARBA" id="ARBA00023235"/>
    </source>
</evidence>
<dbReference type="InterPro" id="IPR046357">
    <property type="entry name" value="PPIase_dom_sf"/>
</dbReference>
<accession>D0SQX5</accession>
<dbReference type="PROSITE" id="PS50059">
    <property type="entry name" value="FKBP_PPIASE"/>
    <property type="match status" value="1"/>
</dbReference>
<dbReference type="Gene3D" id="3.10.50.40">
    <property type="match status" value="1"/>
</dbReference>
<keyword evidence="4 6" id="KW-0697">Rotamase</keyword>
<comment type="catalytic activity">
    <reaction evidence="1 6 7">
        <text>[protein]-peptidylproline (omega=180) = [protein]-peptidylproline (omega=0)</text>
        <dbReference type="Rhea" id="RHEA:16237"/>
        <dbReference type="Rhea" id="RHEA-COMP:10747"/>
        <dbReference type="Rhea" id="RHEA-COMP:10748"/>
        <dbReference type="ChEBI" id="CHEBI:83833"/>
        <dbReference type="ChEBI" id="CHEBI:83834"/>
        <dbReference type="EC" id="5.2.1.8"/>
    </reaction>
</comment>
<sequence>MEERMKKLTLTLITLMIGTVQAAPITLKSPQKDQLGYSYGYLMGKGNTETLKDLNIETFVLGLEDAIKGKPATLSDEQMATVLNQYKKRLEAKQLVEFQEQAEKNAQEGKNFLAENAKKPDIITTKSGLQYQVLQQGTGKSPKLTSTVKVNYEGRLIDGTVFDSSIARNHPVEFKLNQVISGWTEGVQTMKEGGKSRFFVPSNLAYGDVGAGDAIGPNSTLIFDIELLEVK</sequence>
<dbReference type="Proteomes" id="UP000018442">
    <property type="component" value="Unassembled WGS sequence"/>
</dbReference>
<dbReference type="EC" id="5.2.1.8" evidence="7"/>
<dbReference type="FunFam" id="3.10.50.40:FF:000045">
    <property type="entry name" value="Peptidyl-prolyl cis-trans isomerase"/>
    <property type="match status" value="1"/>
</dbReference>
<gene>
    <name evidence="9" type="primary">fkpB</name>
    <name evidence="9" type="ORF">HMPREF0026_02885</name>
</gene>
<feature type="domain" description="PPIase FKBP-type" evidence="8">
    <location>
        <begin position="145"/>
        <end position="231"/>
    </location>
</feature>
<dbReference type="InterPro" id="IPR036944">
    <property type="entry name" value="PPIase_FKBP_N_sf"/>
</dbReference>
<dbReference type="HOGENOM" id="CLU_013615_0_1_6"/>
<dbReference type="InterPro" id="IPR008104">
    <property type="entry name" value="INFPOTNTIATR"/>
</dbReference>
<proteinExistence type="inferred from homology"/>
<dbReference type="GO" id="GO:0016020">
    <property type="term" value="C:membrane"/>
    <property type="evidence" value="ECO:0007669"/>
    <property type="project" value="InterPro"/>
</dbReference>
<evidence type="ECO:0000256" key="7">
    <source>
        <dbReference type="RuleBase" id="RU003915"/>
    </source>
</evidence>
<dbReference type="EMBL" id="GG705016">
    <property type="protein sequence ID" value="EEY91590.1"/>
    <property type="molecule type" value="Genomic_DNA"/>
</dbReference>
<reference evidence="10" key="1">
    <citation type="journal article" date="2012" name="PLoS ONE">
        <title>The success of Acinetobacter species; genetic, metabolic and virulence attributes.</title>
        <authorList>
            <person name="Peleg A.Y."/>
            <person name="de Breij A."/>
            <person name="Adams M.D."/>
            <person name="Cerqueira G.M."/>
            <person name="Mocali S."/>
            <person name="Galardini M."/>
            <person name="Nibbering P.H."/>
            <person name="Earl A.M."/>
            <person name="Ward D.V."/>
            <person name="Paterson D.L."/>
            <person name="Seifert H."/>
            <person name="Dijkshoorn L."/>
        </authorList>
    </citation>
    <scope>NUCLEOTIDE SEQUENCE [LARGE SCALE GENOMIC DNA]</scope>
    <source>
        <strain evidence="10">SH205</strain>
    </source>
</reference>
<dbReference type="SUPFAM" id="SSF54534">
    <property type="entry name" value="FKBP-like"/>
    <property type="match status" value="1"/>
</dbReference>
<evidence type="ECO:0000256" key="3">
    <source>
        <dbReference type="ARBA" id="ARBA00022729"/>
    </source>
</evidence>
<dbReference type="GO" id="GO:0003755">
    <property type="term" value="F:peptidyl-prolyl cis-trans isomerase activity"/>
    <property type="evidence" value="ECO:0007669"/>
    <property type="project" value="UniProtKB-UniRule"/>
</dbReference>
<evidence type="ECO:0000313" key="10">
    <source>
        <dbReference type="Proteomes" id="UP000018442"/>
    </source>
</evidence>
<dbReference type="PANTHER" id="PTHR43811:SF57">
    <property type="entry name" value="FKBP-TYPE PEPTIDYL-PROLYL CIS-TRANS ISOMERASE FKPA-RELATED"/>
    <property type="match status" value="1"/>
</dbReference>
<dbReference type="PANTHER" id="PTHR43811">
    <property type="entry name" value="FKBP-TYPE PEPTIDYL-PROLYL CIS-TRANS ISOMERASE FKPA"/>
    <property type="match status" value="1"/>
</dbReference>
<dbReference type="Pfam" id="PF00254">
    <property type="entry name" value="FKBP_C"/>
    <property type="match status" value="1"/>
</dbReference>
<keyword evidence="3" id="KW-0732">Signal</keyword>
<protein>
    <recommendedName>
        <fullName evidence="7">Peptidyl-prolyl cis-trans isomerase</fullName>
        <ecNumber evidence="7">5.2.1.8</ecNumber>
    </recommendedName>
</protein>
<organism evidence="9 10">
    <name type="scientific">Acinetobacter junii SH205</name>
    <dbReference type="NCBI Taxonomy" id="575587"/>
    <lineage>
        <taxon>Bacteria</taxon>
        <taxon>Pseudomonadati</taxon>
        <taxon>Pseudomonadota</taxon>
        <taxon>Gammaproteobacteria</taxon>
        <taxon>Moraxellales</taxon>
        <taxon>Moraxellaceae</taxon>
        <taxon>Acinetobacter</taxon>
    </lineage>
</organism>
<dbReference type="InterPro" id="IPR001179">
    <property type="entry name" value="PPIase_FKBP_dom"/>
</dbReference>
<comment type="similarity">
    <text evidence="2 7">Belongs to the FKBP-type PPIase family.</text>
</comment>
<evidence type="ECO:0000256" key="6">
    <source>
        <dbReference type="PROSITE-ProRule" id="PRU00277"/>
    </source>
</evidence>
<dbReference type="Pfam" id="PF01346">
    <property type="entry name" value="FKBP_N"/>
    <property type="match status" value="1"/>
</dbReference>